<evidence type="ECO:0000313" key="2">
    <source>
        <dbReference type="Proteomes" id="UP000182321"/>
    </source>
</evidence>
<dbReference type="RefSeq" id="WP_074788600.1">
    <property type="nucleotide sequence ID" value="NZ_FNZX01000003.1"/>
</dbReference>
<keyword evidence="2" id="KW-1185">Reference proteome</keyword>
<name>A0A1H7EUC0_9FIRM</name>
<accession>A0A1H7EUC0</accession>
<sequence length="359" mass="41091">MKKNSNDTRDNYTLLQDIIDTYRYPDGTLNKIAVFISTLALVLLVTLGHFMIAGINNLRSMKTVSASELTVDEIQEYITNSYLDAIDDYTDGDLNQEAAKRKILKFLAEYIESSNGFTTEQNQALEEIINQYLTENDIYSDIQDNKDAIDALTKIIETKYAENKAYVDQLIQLLQAQLDENTNTDSKHYKELLSEIEKLKAYTDGQLNDKSANLTSMIDELRRTYKNSLGASDYSSGGVYGKRAYVIYNEHLYVSLKDNNTASPSDSSSWELTDLEKILNNLEKTIFQEMESMHDELKLSQEEGDAVLKNNMDSKDNDLQEQINRINDRISDNETYFEFGYDPSTNSHGYYVGNEFKPF</sequence>
<gene>
    <name evidence="1" type="ORF">SAMN02910377_00042</name>
</gene>
<evidence type="ECO:0000313" key="1">
    <source>
        <dbReference type="EMBL" id="SEK17503.1"/>
    </source>
</evidence>
<protein>
    <submittedName>
        <fullName evidence="1">Uncharacterized protein</fullName>
    </submittedName>
</protein>
<reference evidence="2" key="1">
    <citation type="submission" date="2016-10" db="EMBL/GenBank/DDBJ databases">
        <authorList>
            <person name="Varghese N."/>
        </authorList>
    </citation>
    <scope>NUCLEOTIDE SEQUENCE [LARGE SCALE GENOMIC DNA]</scope>
    <source>
        <strain evidence="2">ACV-9</strain>
    </source>
</reference>
<dbReference type="EMBL" id="FNZX01000003">
    <property type="protein sequence ID" value="SEK17503.1"/>
    <property type="molecule type" value="Genomic_DNA"/>
</dbReference>
<proteinExistence type="predicted"/>
<organism evidence="1 2">
    <name type="scientific">Pseudobutyrivibrio ruminis</name>
    <dbReference type="NCBI Taxonomy" id="46206"/>
    <lineage>
        <taxon>Bacteria</taxon>
        <taxon>Bacillati</taxon>
        <taxon>Bacillota</taxon>
        <taxon>Clostridia</taxon>
        <taxon>Lachnospirales</taxon>
        <taxon>Lachnospiraceae</taxon>
        <taxon>Pseudobutyrivibrio</taxon>
    </lineage>
</organism>
<dbReference type="Proteomes" id="UP000182321">
    <property type="component" value="Unassembled WGS sequence"/>
</dbReference>
<dbReference type="AlphaFoldDB" id="A0A1H7EUC0"/>